<evidence type="ECO:0000256" key="6">
    <source>
        <dbReference type="ARBA" id="ARBA00023136"/>
    </source>
</evidence>
<protein>
    <submittedName>
        <fullName evidence="11">Uncharacterized protein</fullName>
    </submittedName>
</protein>
<evidence type="ECO:0000256" key="2">
    <source>
        <dbReference type="ARBA" id="ARBA00008114"/>
    </source>
</evidence>
<evidence type="ECO:0000256" key="1">
    <source>
        <dbReference type="ARBA" id="ARBA00004141"/>
    </source>
</evidence>
<gene>
    <name evidence="11" type="ORF">BN10_900020</name>
</gene>
<name>N0E6D1_9MICO</name>
<dbReference type="GO" id="GO:0015086">
    <property type="term" value="F:cadmium ion transmembrane transporter activity"/>
    <property type="evidence" value="ECO:0007669"/>
    <property type="project" value="TreeGrafter"/>
</dbReference>
<dbReference type="AlphaFoldDB" id="N0E6D1"/>
<dbReference type="EMBL" id="CAIZ01000164">
    <property type="protein sequence ID" value="CCH71334.1"/>
    <property type="molecule type" value="Genomic_DNA"/>
</dbReference>
<reference evidence="11 12" key="1">
    <citation type="journal article" date="2013" name="ISME J.">
        <title>A metabolic model for members of the genus Tetrasphaera involved in enhanced biological phosphorus removal.</title>
        <authorList>
            <person name="Kristiansen R."/>
            <person name="Nguyen H.T.T."/>
            <person name="Saunders A.M."/>
            <person name="Nielsen J.L."/>
            <person name="Wimmer R."/>
            <person name="Le V.Q."/>
            <person name="McIlroy S.J."/>
            <person name="Petrovski S."/>
            <person name="Seviour R.J."/>
            <person name="Calteau A."/>
            <person name="Nielsen K.L."/>
            <person name="Nielsen P.H."/>
        </authorList>
    </citation>
    <scope>NUCLEOTIDE SEQUENCE [LARGE SCALE GENOMIC DNA]</scope>
    <source>
        <strain evidence="11 12">Lp2</strain>
    </source>
</reference>
<dbReference type="eggNOG" id="COG0053">
    <property type="taxonomic scope" value="Bacteria"/>
</dbReference>
<feature type="compositionally biased region" description="Basic and acidic residues" evidence="7">
    <location>
        <begin position="296"/>
        <end position="305"/>
    </location>
</feature>
<dbReference type="RefSeq" id="WP_010851161.1">
    <property type="nucleotide sequence ID" value="NZ_HF570956.1"/>
</dbReference>
<feature type="transmembrane region" description="Helical" evidence="8">
    <location>
        <begin position="21"/>
        <end position="43"/>
    </location>
</feature>
<evidence type="ECO:0000313" key="12">
    <source>
        <dbReference type="Proteomes" id="UP000013167"/>
    </source>
</evidence>
<accession>N0E6D1</accession>
<keyword evidence="3" id="KW-0813">Transport</keyword>
<dbReference type="InterPro" id="IPR002524">
    <property type="entry name" value="Cation_efflux"/>
</dbReference>
<keyword evidence="12" id="KW-1185">Reference proteome</keyword>
<evidence type="ECO:0000256" key="4">
    <source>
        <dbReference type="ARBA" id="ARBA00022692"/>
    </source>
</evidence>
<feature type="transmembrane region" description="Helical" evidence="8">
    <location>
        <begin position="89"/>
        <end position="111"/>
    </location>
</feature>
<comment type="similarity">
    <text evidence="2">Belongs to the cation diffusion facilitator (CDF) transporter (TC 2.A.4) family.</text>
</comment>
<dbReference type="PANTHER" id="PTHR43840:SF15">
    <property type="entry name" value="MITOCHONDRIAL METAL TRANSPORTER 1-RELATED"/>
    <property type="match status" value="1"/>
</dbReference>
<comment type="subcellular location">
    <subcellularLocation>
        <location evidence="1">Membrane</location>
        <topology evidence="1">Multi-pass membrane protein</topology>
    </subcellularLocation>
</comment>
<dbReference type="InterPro" id="IPR027470">
    <property type="entry name" value="Cation_efflux_CTD"/>
</dbReference>
<dbReference type="Gene3D" id="1.20.1510.10">
    <property type="entry name" value="Cation efflux protein transmembrane domain"/>
    <property type="match status" value="1"/>
</dbReference>
<feature type="compositionally biased region" description="Pro residues" evidence="7">
    <location>
        <begin position="312"/>
        <end position="325"/>
    </location>
</feature>
<evidence type="ECO:0000259" key="9">
    <source>
        <dbReference type="Pfam" id="PF01545"/>
    </source>
</evidence>
<evidence type="ECO:0000256" key="5">
    <source>
        <dbReference type="ARBA" id="ARBA00022989"/>
    </source>
</evidence>
<feature type="transmembrane region" description="Helical" evidence="8">
    <location>
        <begin position="123"/>
        <end position="145"/>
    </location>
</feature>
<feature type="domain" description="Cation efflux protein transmembrane" evidence="9">
    <location>
        <begin position="23"/>
        <end position="216"/>
    </location>
</feature>
<dbReference type="HOGENOM" id="CLU_013430_3_0_11"/>
<dbReference type="GO" id="GO:0015341">
    <property type="term" value="F:zinc efflux antiporter activity"/>
    <property type="evidence" value="ECO:0007669"/>
    <property type="project" value="TreeGrafter"/>
</dbReference>
<dbReference type="Pfam" id="PF01545">
    <property type="entry name" value="Cation_efflux"/>
    <property type="match status" value="1"/>
</dbReference>
<sequence length="325" mass="34626">MNSTPTPGPAPLADRSKLQRFAWLSIAAALATIVLKTGAWWMTGSVGLLSDAAESTVNLVAAIGALFALRIAARPADETHHYGHTKAEFFSAAAEGTMIFVAAAFIIWSAIQRIIEPQPLENVGIGLGISVLASVVNGLVAMVLLRAGRQHRSVTLVADGKHLLTDVWTSAGVVAGVGLVALTGIDRLDPIVALLVGLNIIWTGWRLMQESAHGLMDAALPEEENIRVSQILARFATDEVAFHGLRTRASGHRAFADVHVLVPGTWTVARGHDLVEDIEAALAHEVPDLTLSTHVEPSEDPRSYDDFEAEFPVPPPGINPDRPAP</sequence>
<dbReference type="Gene3D" id="3.30.70.1350">
    <property type="entry name" value="Cation efflux protein, cytoplasmic domain"/>
    <property type="match status" value="1"/>
</dbReference>
<feature type="transmembrane region" description="Helical" evidence="8">
    <location>
        <begin position="191"/>
        <end position="208"/>
    </location>
</feature>
<dbReference type="Proteomes" id="UP000013167">
    <property type="component" value="Unassembled WGS sequence"/>
</dbReference>
<dbReference type="SUPFAM" id="SSF160240">
    <property type="entry name" value="Cation efflux protein cytoplasmic domain-like"/>
    <property type="match status" value="1"/>
</dbReference>
<dbReference type="InterPro" id="IPR036837">
    <property type="entry name" value="Cation_efflux_CTD_sf"/>
</dbReference>
<feature type="transmembrane region" description="Helical" evidence="8">
    <location>
        <begin position="166"/>
        <end position="185"/>
    </location>
</feature>
<keyword evidence="4 8" id="KW-0812">Transmembrane</keyword>
<organism evidence="11 12">
    <name type="scientific">Phycicoccus elongatus Lp2</name>
    <dbReference type="NCBI Taxonomy" id="1193181"/>
    <lineage>
        <taxon>Bacteria</taxon>
        <taxon>Bacillati</taxon>
        <taxon>Actinomycetota</taxon>
        <taxon>Actinomycetes</taxon>
        <taxon>Micrococcales</taxon>
        <taxon>Intrasporangiaceae</taxon>
        <taxon>Phycicoccus</taxon>
    </lineage>
</organism>
<keyword evidence="5 8" id="KW-1133">Transmembrane helix</keyword>
<dbReference type="GO" id="GO:0005886">
    <property type="term" value="C:plasma membrane"/>
    <property type="evidence" value="ECO:0007669"/>
    <property type="project" value="TreeGrafter"/>
</dbReference>
<dbReference type="Pfam" id="PF16916">
    <property type="entry name" value="ZT_dimer"/>
    <property type="match status" value="1"/>
</dbReference>
<dbReference type="GO" id="GO:0015093">
    <property type="term" value="F:ferrous iron transmembrane transporter activity"/>
    <property type="evidence" value="ECO:0007669"/>
    <property type="project" value="TreeGrafter"/>
</dbReference>
<dbReference type="PANTHER" id="PTHR43840">
    <property type="entry name" value="MITOCHONDRIAL METAL TRANSPORTER 1-RELATED"/>
    <property type="match status" value="1"/>
</dbReference>
<feature type="domain" description="Cation efflux protein cytoplasmic" evidence="10">
    <location>
        <begin position="220"/>
        <end position="297"/>
    </location>
</feature>
<comment type="caution">
    <text evidence="11">The sequence shown here is derived from an EMBL/GenBank/DDBJ whole genome shotgun (WGS) entry which is preliminary data.</text>
</comment>
<feature type="region of interest" description="Disordered" evidence="7">
    <location>
        <begin position="290"/>
        <end position="325"/>
    </location>
</feature>
<dbReference type="InterPro" id="IPR027469">
    <property type="entry name" value="Cation_efflux_TMD_sf"/>
</dbReference>
<evidence type="ECO:0000259" key="10">
    <source>
        <dbReference type="Pfam" id="PF16916"/>
    </source>
</evidence>
<keyword evidence="6 8" id="KW-0472">Membrane</keyword>
<dbReference type="NCBIfam" id="TIGR01297">
    <property type="entry name" value="CDF"/>
    <property type="match status" value="1"/>
</dbReference>
<dbReference type="FunFam" id="1.20.1510.10:FF:000001">
    <property type="entry name" value="Ferrous-iron efflux pump FieF"/>
    <property type="match status" value="1"/>
</dbReference>
<evidence type="ECO:0000256" key="7">
    <source>
        <dbReference type="SAM" id="MobiDB-lite"/>
    </source>
</evidence>
<dbReference type="GO" id="GO:0006882">
    <property type="term" value="P:intracellular zinc ion homeostasis"/>
    <property type="evidence" value="ECO:0007669"/>
    <property type="project" value="TreeGrafter"/>
</dbReference>
<evidence type="ECO:0000313" key="11">
    <source>
        <dbReference type="EMBL" id="CCH71334.1"/>
    </source>
</evidence>
<proteinExistence type="inferred from homology"/>
<dbReference type="SUPFAM" id="SSF161111">
    <property type="entry name" value="Cation efflux protein transmembrane domain-like"/>
    <property type="match status" value="1"/>
</dbReference>
<evidence type="ECO:0000256" key="3">
    <source>
        <dbReference type="ARBA" id="ARBA00022448"/>
    </source>
</evidence>
<dbReference type="InterPro" id="IPR058533">
    <property type="entry name" value="Cation_efflux_TM"/>
</dbReference>
<dbReference type="STRING" id="1193181.BN10_900020"/>
<evidence type="ECO:0000256" key="8">
    <source>
        <dbReference type="SAM" id="Phobius"/>
    </source>
</evidence>
<dbReference type="InterPro" id="IPR050291">
    <property type="entry name" value="CDF_Transporter"/>
</dbReference>